<dbReference type="GO" id="GO:0016020">
    <property type="term" value="C:membrane"/>
    <property type="evidence" value="ECO:0007669"/>
    <property type="project" value="UniProtKB-SubCell"/>
</dbReference>
<evidence type="ECO:0000259" key="6">
    <source>
        <dbReference type="PROSITE" id="PS50801"/>
    </source>
</evidence>
<dbReference type="Proteomes" id="UP000677228">
    <property type="component" value="Unassembled WGS sequence"/>
</dbReference>
<comment type="caution">
    <text evidence="8">The sequence shown here is derived from an EMBL/GenBank/DDBJ whole genome shotgun (WGS) entry which is preliminary data.</text>
</comment>
<dbReference type="AlphaFoldDB" id="A0A8S2K5Q7"/>
<evidence type="ECO:0000313" key="7">
    <source>
        <dbReference type="EMBL" id="CAF1076365.1"/>
    </source>
</evidence>
<protein>
    <recommendedName>
        <fullName evidence="6">STAS domain-containing protein</fullName>
    </recommendedName>
</protein>
<dbReference type="Gene3D" id="3.30.750.24">
    <property type="entry name" value="STAS domain"/>
    <property type="match status" value="1"/>
</dbReference>
<keyword evidence="3 5" id="KW-1133">Transmembrane helix</keyword>
<dbReference type="InterPro" id="IPR011547">
    <property type="entry name" value="SLC26A/SulP_dom"/>
</dbReference>
<dbReference type="Proteomes" id="UP000682733">
    <property type="component" value="Unassembled WGS sequence"/>
</dbReference>
<dbReference type="Pfam" id="PF01740">
    <property type="entry name" value="STAS"/>
    <property type="match status" value="1"/>
</dbReference>
<dbReference type="GO" id="GO:0055085">
    <property type="term" value="P:transmembrane transport"/>
    <property type="evidence" value="ECO:0007669"/>
    <property type="project" value="InterPro"/>
</dbReference>
<evidence type="ECO:0000313" key="9">
    <source>
        <dbReference type="Proteomes" id="UP000682733"/>
    </source>
</evidence>
<gene>
    <name evidence="7" type="ORF">OVA965_LOCUS18146</name>
    <name evidence="8" type="ORF">TMI583_LOCUS18158</name>
</gene>
<dbReference type="Pfam" id="PF00916">
    <property type="entry name" value="Sulfate_transp"/>
    <property type="match status" value="2"/>
</dbReference>
<keyword evidence="2 5" id="KW-0812">Transmembrane</keyword>
<evidence type="ECO:0000256" key="4">
    <source>
        <dbReference type="ARBA" id="ARBA00023136"/>
    </source>
</evidence>
<evidence type="ECO:0000256" key="2">
    <source>
        <dbReference type="ARBA" id="ARBA00022692"/>
    </source>
</evidence>
<comment type="subcellular location">
    <subcellularLocation>
        <location evidence="1">Membrane</location>
        <topology evidence="1">Multi-pass membrane protein</topology>
    </subcellularLocation>
</comment>
<feature type="transmembrane region" description="Helical" evidence="5">
    <location>
        <begin position="450"/>
        <end position="479"/>
    </location>
</feature>
<feature type="transmembrane region" description="Helical" evidence="5">
    <location>
        <begin position="337"/>
        <end position="358"/>
    </location>
</feature>
<proteinExistence type="predicted"/>
<feature type="domain" description="STAS" evidence="6">
    <location>
        <begin position="502"/>
        <end position="737"/>
    </location>
</feature>
<dbReference type="SUPFAM" id="SSF52091">
    <property type="entry name" value="SpoIIaa-like"/>
    <property type="match status" value="1"/>
</dbReference>
<reference evidence="8" key="1">
    <citation type="submission" date="2021-02" db="EMBL/GenBank/DDBJ databases">
        <authorList>
            <person name="Nowell W R."/>
        </authorList>
    </citation>
    <scope>NUCLEOTIDE SEQUENCE</scope>
</reference>
<dbReference type="InterPro" id="IPR001902">
    <property type="entry name" value="SLC26A/SulP_fam"/>
</dbReference>
<dbReference type="PANTHER" id="PTHR11814">
    <property type="entry name" value="SULFATE TRANSPORTER"/>
    <property type="match status" value="1"/>
</dbReference>
<feature type="transmembrane region" description="Helical" evidence="5">
    <location>
        <begin position="306"/>
        <end position="325"/>
    </location>
</feature>
<feature type="transmembrane region" description="Helical" evidence="5">
    <location>
        <begin position="385"/>
        <end position="406"/>
    </location>
</feature>
<name>A0A8S2K5Q7_9BILA</name>
<evidence type="ECO:0000313" key="8">
    <source>
        <dbReference type="EMBL" id="CAF3840021.1"/>
    </source>
</evidence>
<dbReference type="PROSITE" id="PS50801">
    <property type="entry name" value="STAS"/>
    <property type="match status" value="1"/>
</dbReference>
<sequence length="776" mass="86231">MTLINLINNANSDAAKIDANGNEQIAPKIFTVDKLNEQYQLNQNFSPSPLRGLLNYIKKYYRPSPECLKRNLYHRIPIIEWIQNYNLKEWIGSDIISGLTIGIVHIPQGLGYAILAGLPPVTGLYVSFFPVILYAILGSSKHLSIGTFAVTSLMILAAMNSRVGTLIPPYGAMSSTNTNTTFFSDYYTAQPYDTSEQSLLTVSTLSSTSASGSQRYLSNNPNEARIMVGAALAFVAGIIHLGMAILHFGYVTVYLSDSIVQGFTTGCAIHIITSQIPPLLGIKIKTVGGQSKVIKNWIEIFKNIKYSNGATVIVGSISIALFAGVRDQINERFKGRMPLPVPIELIIVILGTGLSAAFDFNGRWKVAIVGSLPLGIPAPSFPPKAALTDVVGILASIIVLIVILAVGPVFRTLPNACLAAIIVTAMKNMLLQTKQLPVLWRTNKLEFLAWIITFWGVVLLDVDYGLYIGVVATILLLIIRTQRPHATALGYLTSGLYEDKGAYPSAVDIPNVKIFRFEENIYYANIDAFKKLFIKNIGFRVEDQLRLMNEEVTGVEREFKAAIHNSSKSKKQQQHIKQRFQKQFRNGNTLSNNENILSNGGSVMDDVNLDQVTTVNESGKIVQHKIIQVNEFQLVDEMELNLDEREKEKEKKIAEIKRKYQPVFEFVIIDCSPVNYIDMMGIKTLIQIYKDLKEVNVTVLLCQVRPMVYRQLQRMNYMDIAGKDTIHVTINDAVLHALKTRASRGETIQLPGTAFPFVGVENLSYTEDDYDGQVSC</sequence>
<feature type="transmembrane region" description="Helical" evidence="5">
    <location>
        <begin position="110"/>
        <end position="136"/>
    </location>
</feature>
<dbReference type="InterPro" id="IPR002645">
    <property type="entry name" value="STAS_dom"/>
</dbReference>
<feature type="transmembrane region" description="Helical" evidence="5">
    <location>
        <begin position="142"/>
        <end position="159"/>
    </location>
</feature>
<evidence type="ECO:0000256" key="5">
    <source>
        <dbReference type="SAM" id="Phobius"/>
    </source>
</evidence>
<evidence type="ECO:0000256" key="3">
    <source>
        <dbReference type="ARBA" id="ARBA00022989"/>
    </source>
</evidence>
<accession>A0A8S2K5Q7</accession>
<dbReference type="EMBL" id="CAJOBA010008938">
    <property type="protein sequence ID" value="CAF3840021.1"/>
    <property type="molecule type" value="Genomic_DNA"/>
</dbReference>
<dbReference type="CDD" id="cd07042">
    <property type="entry name" value="STAS_SulP_like_sulfate_transporter"/>
    <property type="match status" value="1"/>
</dbReference>
<evidence type="ECO:0000256" key="1">
    <source>
        <dbReference type="ARBA" id="ARBA00004141"/>
    </source>
</evidence>
<dbReference type="EMBL" id="CAJNOK010008922">
    <property type="protein sequence ID" value="CAF1076365.1"/>
    <property type="molecule type" value="Genomic_DNA"/>
</dbReference>
<feature type="transmembrane region" description="Helical" evidence="5">
    <location>
        <begin position="226"/>
        <end position="250"/>
    </location>
</feature>
<dbReference type="InterPro" id="IPR036513">
    <property type="entry name" value="STAS_dom_sf"/>
</dbReference>
<keyword evidence="4 5" id="KW-0472">Membrane</keyword>
<organism evidence="8 9">
    <name type="scientific">Didymodactylos carnosus</name>
    <dbReference type="NCBI Taxonomy" id="1234261"/>
    <lineage>
        <taxon>Eukaryota</taxon>
        <taxon>Metazoa</taxon>
        <taxon>Spiralia</taxon>
        <taxon>Gnathifera</taxon>
        <taxon>Rotifera</taxon>
        <taxon>Eurotatoria</taxon>
        <taxon>Bdelloidea</taxon>
        <taxon>Philodinida</taxon>
        <taxon>Philodinidae</taxon>
        <taxon>Didymodactylos</taxon>
    </lineage>
</organism>